<dbReference type="PIRSF" id="PIRSF037420">
    <property type="entry name" value="PQQ_syn_pqqE"/>
    <property type="match status" value="1"/>
</dbReference>
<evidence type="ECO:0000313" key="9">
    <source>
        <dbReference type="EMBL" id="KKM96449.1"/>
    </source>
</evidence>
<evidence type="ECO:0000256" key="4">
    <source>
        <dbReference type="ARBA" id="ARBA00022723"/>
    </source>
</evidence>
<keyword evidence="6" id="KW-0411">Iron-sulfur</keyword>
<keyword evidence="4" id="KW-0479">Metal-binding</keyword>
<dbReference type="GO" id="GO:0051539">
    <property type="term" value="F:4 iron, 4 sulfur cluster binding"/>
    <property type="evidence" value="ECO:0007669"/>
    <property type="project" value="UniProtKB-KW"/>
</dbReference>
<evidence type="ECO:0000256" key="1">
    <source>
        <dbReference type="ARBA" id="ARBA00001966"/>
    </source>
</evidence>
<keyword evidence="2" id="KW-0004">4Fe-4S</keyword>
<comment type="caution">
    <text evidence="9">The sequence shown here is derived from an EMBL/GenBank/DDBJ whole genome shotgun (WGS) entry which is preliminary data.</text>
</comment>
<dbReference type="SUPFAM" id="SSF102114">
    <property type="entry name" value="Radical SAM enzymes"/>
    <property type="match status" value="1"/>
</dbReference>
<evidence type="ECO:0000256" key="5">
    <source>
        <dbReference type="ARBA" id="ARBA00023004"/>
    </source>
</evidence>
<evidence type="ECO:0000256" key="2">
    <source>
        <dbReference type="ARBA" id="ARBA00022485"/>
    </source>
</evidence>
<dbReference type="InterPro" id="IPR034391">
    <property type="entry name" value="AdoMet-like_SPASM_containing"/>
</dbReference>
<dbReference type="CDD" id="cd01335">
    <property type="entry name" value="Radical_SAM"/>
    <property type="match status" value="1"/>
</dbReference>
<feature type="domain" description="Radical SAM core" evidence="8">
    <location>
        <begin position="25"/>
        <end position="236"/>
    </location>
</feature>
<comment type="cofactor">
    <cofactor evidence="1">
        <name>[4Fe-4S] cluster</name>
        <dbReference type="ChEBI" id="CHEBI:49883"/>
    </cofactor>
</comment>
<dbReference type="NCBIfam" id="TIGR04545">
    <property type="entry name" value="rSAM_ahbD_hemeb"/>
    <property type="match status" value="1"/>
</dbReference>
<feature type="compositionally biased region" description="Basic residues" evidence="7">
    <location>
        <begin position="13"/>
        <end position="22"/>
    </location>
</feature>
<feature type="region of interest" description="Disordered" evidence="7">
    <location>
        <begin position="1"/>
        <end position="27"/>
    </location>
</feature>
<evidence type="ECO:0000256" key="3">
    <source>
        <dbReference type="ARBA" id="ARBA00022691"/>
    </source>
</evidence>
<dbReference type="AlphaFoldDB" id="A0A0F9LN00"/>
<dbReference type="GO" id="GO:0046872">
    <property type="term" value="F:metal ion binding"/>
    <property type="evidence" value="ECO:0007669"/>
    <property type="project" value="UniProtKB-KW"/>
</dbReference>
<dbReference type="InterPro" id="IPR058240">
    <property type="entry name" value="rSAM_sf"/>
</dbReference>
<keyword evidence="3" id="KW-0949">S-adenosyl-L-methionine</keyword>
<dbReference type="CDD" id="cd21123">
    <property type="entry name" value="SPASM_MftC-like"/>
    <property type="match status" value="1"/>
</dbReference>
<dbReference type="EMBL" id="LAZR01005880">
    <property type="protein sequence ID" value="KKM96449.1"/>
    <property type="molecule type" value="Genomic_DNA"/>
</dbReference>
<dbReference type="PANTHER" id="PTHR11228:SF34">
    <property type="entry name" value="TUNGSTEN-CONTAINING ALDEHYDE FERREDOXIN OXIDOREDUCTASE COFACTOR MODIFYING PROTEIN"/>
    <property type="match status" value="1"/>
</dbReference>
<sequence>MHEHKGNGDKQKGHPHKGHPHKNMGSGPMLVAWEVTRRCNLNCKHCRASAEFGPYPGELSTEECFKLIDQILEVGNPILILTGGEPLMREDIFEITDYAVKKGMRVVMAPNGTLVTEEMAKKMKDAGIQRISVSIDFPTEEQHDKFRGVEGAFKGAVQAIKNAHKVGLDVQINSTITKLNNEHLDDLLKLSEDLGVVAFHPFLLVPTGRGKELEEQELSPEEYEKTLNWIYDMQKDCPNIFFKPTDVPHYFRVRMQRAKEEGRVAEMKKAHPHAARGLETMTRGCLAGIGFCFISHVGQVQPCGYFEVPAGNIKEQSFKEVWEKSKLFNDLRDYSLLKGKCGICEYRNICGGCRARAYEATGDYLAEEPYCVYVPKRAEKEQIKGK</sequence>
<dbReference type="Pfam" id="PF04055">
    <property type="entry name" value="Radical_SAM"/>
    <property type="match status" value="1"/>
</dbReference>
<evidence type="ECO:0000256" key="6">
    <source>
        <dbReference type="ARBA" id="ARBA00023014"/>
    </source>
</evidence>
<dbReference type="PANTHER" id="PTHR11228">
    <property type="entry name" value="RADICAL SAM DOMAIN PROTEIN"/>
    <property type="match status" value="1"/>
</dbReference>
<dbReference type="SFLD" id="SFLDG01387">
    <property type="entry name" value="BtrN-like_SPASM_domain_contain"/>
    <property type="match status" value="1"/>
</dbReference>
<reference evidence="9" key="1">
    <citation type="journal article" date="2015" name="Nature">
        <title>Complex archaea that bridge the gap between prokaryotes and eukaryotes.</title>
        <authorList>
            <person name="Spang A."/>
            <person name="Saw J.H."/>
            <person name="Jorgensen S.L."/>
            <person name="Zaremba-Niedzwiedzka K."/>
            <person name="Martijn J."/>
            <person name="Lind A.E."/>
            <person name="van Eijk R."/>
            <person name="Schleper C."/>
            <person name="Guy L."/>
            <person name="Ettema T.J."/>
        </authorList>
    </citation>
    <scope>NUCLEOTIDE SEQUENCE</scope>
</reference>
<dbReference type="SFLD" id="SFLDG01067">
    <property type="entry name" value="SPASM/twitch_domain_containing"/>
    <property type="match status" value="1"/>
</dbReference>
<dbReference type="GO" id="GO:0003824">
    <property type="term" value="F:catalytic activity"/>
    <property type="evidence" value="ECO:0007669"/>
    <property type="project" value="InterPro"/>
</dbReference>
<evidence type="ECO:0000259" key="8">
    <source>
        <dbReference type="PROSITE" id="PS51918"/>
    </source>
</evidence>
<feature type="compositionally biased region" description="Basic and acidic residues" evidence="7">
    <location>
        <begin position="1"/>
        <end position="12"/>
    </location>
</feature>
<dbReference type="Gene3D" id="3.20.20.70">
    <property type="entry name" value="Aldolase class I"/>
    <property type="match status" value="1"/>
</dbReference>
<dbReference type="InterPro" id="IPR017200">
    <property type="entry name" value="PqqE-like"/>
</dbReference>
<accession>A0A0F9LN00</accession>
<dbReference type="PROSITE" id="PS51918">
    <property type="entry name" value="RADICAL_SAM"/>
    <property type="match status" value="1"/>
</dbReference>
<dbReference type="SMART" id="SM00729">
    <property type="entry name" value="Elp3"/>
    <property type="match status" value="1"/>
</dbReference>
<dbReference type="InterPro" id="IPR050377">
    <property type="entry name" value="Radical_SAM_PqqE_MftC-like"/>
</dbReference>
<dbReference type="InterPro" id="IPR023885">
    <property type="entry name" value="4Fe4S-binding_SPASM_dom"/>
</dbReference>
<dbReference type="InterPro" id="IPR007197">
    <property type="entry name" value="rSAM"/>
</dbReference>
<evidence type="ECO:0000256" key="7">
    <source>
        <dbReference type="SAM" id="MobiDB-lite"/>
    </source>
</evidence>
<name>A0A0F9LN00_9ZZZZ</name>
<dbReference type="InterPro" id="IPR013785">
    <property type="entry name" value="Aldolase_TIM"/>
</dbReference>
<dbReference type="NCBIfam" id="TIGR04085">
    <property type="entry name" value="rSAM_more_4Fe4S"/>
    <property type="match status" value="1"/>
</dbReference>
<organism evidence="9">
    <name type="scientific">marine sediment metagenome</name>
    <dbReference type="NCBI Taxonomy" id="412755"/>
    <lineage>
        <taxon>unclassified sequences</taxon>
        <taxon>metagenomes</taxon>
        <taxon>ecological metagenomes</taxon>
    </lineage>
</organism>
<dbReference type="SFLD" id="SFLDG01386">
    <property type="entry name" value="main_SPASM_domain-containing"/>
    <property type="match status" value="1"/>
</dbReference>
<dbReference type="SFLD" id="SFLDS00029">
    <property type="entry name" value="Radical_SAM"/>
    <property type="match status" value="1"/>
</dbReference>
<proteinExistence type="predicted"/>
<protein>
    <recommendedName>
        <fullName evidence="8">Radical SAM core domain-containing protein</fullName>
    </recommendedName>
</protein>
<dbReference type="InterPro" id="IPR006638">
    <property type="entry name" value="Elp3/MiaA/NifB-like_rSAM"/>
</dbReference>
<dbReference type="InterPro" id="IPR030896">
    <property type="entry name" value="rSAM_AhbD_hemeb"/>
</dbReference>
<gene>
    <name evidence="9" type="ORF">LCGC14_1177990</name>
</gene>
<dbReference type="Pfam" id="PF13186">
    <property type="entry name" value="SPASM"/>
    <property type="match status" value="1"/>
</dbReference>
<keyword evidence="5" id="KW-0408">Iron</keyword>